<accession>B8KSJ1</accession>
<keyword evidence="2" id="KW-1185">Reference proteome</keyword>
<dbReference type="AlphaFoldDB" id="B8KSJ1"/>
<proteinExistence type="predicted"/>
<name>B8KSJ1_9GAMM</name>
<reference evidence="2" key="1">
    <citation type="journal article" date="2013" name="BMC Microbiol.">
        <title>Taxonomy and evolution of bacteriochlorophyll a-containing members of the OM60/NOR5 clade of marine gammaproteobacteria: description of Luminiphilus syltensis gen. nov., sp. nov., reclassification of Haliea rubra as Pseudohaliea rubra gen. nov., comb. nov., and emendation of Chromatocurvus halotolerans.</title>
        <authorList>
            <person name="Spring S."/>
            <person name="Riedel T."/>
            <person name="Sproer C."/>
            <person name="Yan S."/>
            <person name="Harder J."/>
            <person name="Fuchs B.M."/>
        </authorList>
    </citation>
    <scope>NUCLEOTIDE SEQUENCE [LARGE SCALE GENOMIC DNA]</scope>
    <source>
        <strain evidence="2">NOR51-B</strain>
    </source>
</reference>
<dbReference type="Proteomes" id="UP000004699">
    <property type="component" value="Unassembled WGS sequence"/>
</dbReference>
<dbReference type="EMBL" id="DS999411">
    <property type="protein sequence ID" value="EED35153.1"/>
    <property type="molecule type" value="Genomic_DNA"/>
</dbReference>
<gene>
    <name evidence="1" type="ORF">NOR51B_1098</name>
</gene>
<evidence type="ECO:0000313" key="2">
    <source>
        <dbReference type="Proteomes" id="UP000004699"/>
    </source>
</evidence>
<evidence type="ECO:0000313" key="1">
    <source>
        <dbReference type="EMBL" id="EED35153.1"/>
    </source>
</evidence>
<dbReference type="HOGENOM" id="CLU_3312307_0_0_6"/>
<protein>
    <submittedName>
        <fullName evidence="1">Uncharacterized protein</fullName>
    </submittedName>
</protein>
<organism evidence="1 2">
    <name type="scientific">Luminiphilus syltensis NOR5-1B</name>
    <dbReference type="NCBI Taxonomy" id="565045"/>
    <lineage>
        <taxon>Bacteria</taxon>
        <taxon>Pseudomonadati</taxon>
        <taxon>Pseudomonadota</taxon>
        <taxon>Gammaproteobacteria</taxon>
        <taxon>Cellvibrionales</taxon>
        <taxon>Halieaceae</taxon>
        <taxon>Luminiphilus</taxon>
    </lineage>
</organism>
<sequence>MLAYAEPLILRATGEAAPQWFLTQLCKVSFGRSLAALAQ</sequence>